<dbReference type="PRINTS" id="PR01217">
    <property type="entry name" value="PRICHEXTENSN"/>
</dbReference>
<dbReference type="EMBL" id="PXYI01000001">
    <property type="protein sequence ID" value="PSJ42888.1"/>
    <property type="molecule type" value="Genomic_DNA"/>
</dbReference>
<feature type="transmembrane region" description="Helical" evidence="2">
    <location>
        <begin position="179"/>
        <end position="198"/>
    </location>
</feature>
<sequence length="406" mass="42688">MLNFRRSLRAAAISSILAAAGSNAAFAQDQAPTTVGPPALKDFQLQGERTTPGQSERPPVAGPEITPAPAIPTVQLPRPTTTAPAPQRPTAATPPSVAPAPEGQPAARTPTRPTERPAPSAPQSQAAPSAGAVPEPAPSATLPQPGPAPAAPAPVPVPADPTSPAAPAAAAPSSGGNDWGWLWLAVPAAIGLIAFFALGRRRRQVRVRDTEIDYRTTAAETPRSVPPRAKPAAPAAPPVPRARLEIEFRADRAAATDTEARVHFDMVLRNVGDIEARNIRIDSRMFNASGESEIDGFLKGAIHEHSGSPHVTIEPGNTLELASMLSLPKSEVREIELQGRRVFVPVVAINVAYDWADGGKGRTSRSWLVGREAEQPSAKMGAFRLDLGPRIYRSVGQRPMRLANVA</sequence>
<protein>
    <submittedName>
        <fullName evidence="4">Uncharacterized protein</fullName>
    </submittedName>
</protein>
<organism evidence="4 5">
    <name type="scientific">Allosphingosinicella deserti</name>
    <dbReference type="NCBI Taxonomy" id="2116704"/>
    <lineage>
        <taxon>Bacteria</taxon>
        <taxon>Pseudomonadati</taxon>
        <taxon>Pseudomonadota</taxon>
        <taxon>Alphaproteobacteria</taxon>
        <taxon>Sphingomonadales</taxon>
        <taxon>Sphingomonadaceae</taxon>
        <taxon>Allosphingosinicella</taxon>
    </lineage>
</organism>
<feature type="signal peptide" evidence="3">
    <location>
        <begin position="1"/>
        <end position="27"/>
    </location>
</feature>
<feature type="region of interest" description="Disordered" evidence="1">
    <location>
        <begin position="29"/>
        <end position="174"/>
    </location>
</feature>
<proteinExistence type="predicted"/>
<evidence type="ECO:0000256" key="2">
    <source>
        <dbReference type="SAM" id="Phobius"/>
    </source>
</evidence>
<evidence type="ECO:0000256" key="3">
    <source>
        <dbReference type="SAM" id="SignalP"/>
    </source>
</evidence>
<feature type="compositionally biased region" description="Low complexity" evidence="1">
    <location>
        <begin position="162"/>
        <end position="172"/>
    </location>
</feature>
<feature type="chain" id="PRO_5015156365" evidence="3">
    <location>
        <begin position="28"/>
        <end position="406"/>
    </location>
</feature>
<evidence type="ECO:0000313" key="4">
    <source>
        <dbReference type="EMBL" id="PSJ42888.1"/>
    </source>
</evidence>
<gene>
    <name evidence="4" type="ORF">C7I55_00235</name>
</gene>
<accession>A0A2P7QY43</accession>
<dbReference type="AlphaFoldDB" id="A0A2P7QY43"/>
<keyword evidence="3" id="KW-0732">Signal</keyword>
<keyword evidence="2" id="KW-1133">Transmembrane helix</keyword>
<feature type="region of interest" description="Disordered" evidence="1">
    <location>
        <begin position="217"/>
        <end position="238"/>
    </location>
</feature>
<dbReference type="Proteomes" id="UP000241167">
    <property type="component" value="Unassembled WGS sequence"/>
</dbReference>
<name>A0A2P7QY43_9SPHN</name>
<evidence type="ECO:0000256" key="1">
    <source>
        <dbReference type="SAM" id="MobiDB-lite"/>
    </source>
</evidence>
<dbReference type="OrthoDB" id="7499632at2"/>
<keyword evidence="2" id="KW-0472">Membrane</keyword>
<feature type="compositionally biased region" description="Pro residues" evidence="1">
    <location>
        <begin position="144"/>
        <end position="161"/>
    </location>
</feature>
<feature type="compositionally biased region" description="Pro residues" evidence="1">
    <location>
        <begin position="224"/>
        <end position="238"/>
    </location>
</feature>
<feature type="compositionally biased region" description="Low complexity" evidence="1">
    <location>
        <begin position="77"/>
        <end position="130"/>
    </location>
</feature>
<comment type="caution">
    <text evidence="4">The sequence shown here is derived from an EMBL/GenBank/DDBJ whole genome shotgun (WGS) entry which is preliminary data.</text>
</comment>
<keyword evidence="2" id="KW-0812">Transmembrane</keyword>
<dbReference type="RefSeq" id="WP_106510904.1">
    <property type="nucleotide sequence ID" value="NZ_PXYI01000001.1"/>
</dbReference>
<evidence type="ECO:0000313" key="5">
    <source>
        <dbReference type="Proteomes" id="UP000241167"/>
    </source>
</evidence>
<keyword evidence="5" id="KW-1185">Reference proteome</keyword>
<reference evidence="4 5" key="1">
    <citation type="submission" date="2018-03" db="EMBL/GenBank/DDBJ databases">
        <title>The draft genome of Sphingosinicella sp. GL-C-18.</title>
        <authorList>
            <person name="Liu L."/>
            <person name="Li L."/>
            <person name="Liang L."/>
            <person name="Zhang X."/>
            <person name="Wang T."/>
        </authorList>
    </citation>
    <scope>NUCLEOTIDE SEQUENCE [LARGE SCALE GENOMIC DNA]</scope>
    <source>
        <strain evidence="4 5">GL-C-18</strain>
    </source>
</reference>